<evidence type="ECO:0000313" key="3">
    <source>
        <dbReference type="Proteomes" id="UP000054270"/>
    </source>
</evidence>
<gene>
    <name evidence="2" type="ORF">HYPSUDRAFT_147509</name>
</gene>
<evidence type="ECO:0008006" key="4">
    <source>
        <dbReference type="Google" id="ProtNLM"/>
    </source>
</evidence>
<dbReference type="AlphaFoldDB" id="A0A0D2NBS4"/>
<dbReference type="GO" id="GO:0005737">
    <property type="term" value="C:cytoplasm"/>
    <property type="evidence" value="ECO:0007669"/>
    <property type="project" value="TreeGrafter"/>
</dbReference>
<sequence>MSLLVLSAHDVDTVSASFKPEELQLLMAQVFGRLSAYIPATATAAADDGAAGISMPHRTSIYTSNHTVLFMPARIGAPDATAASGEATTGDTAIKVVSVPNRTDARGLPATTLVLDEESGATKAVINARKLTALRNAAGSLLSTSLVGPSDPRVVVAFGAGQQIASHLDLHIRHFPSISHVVIVNRALNERALALKSRLTARFPAVKVSLFISDVSSVESYVRLADVIVCATSAAEPLFPGAWVKTGAHVILVGSYKPSMREVDRALVLRSVHVAPSADVAPVLLVDSRAACLREAGELIDAQLDEARLTELGELIPLDATGQVDLGRYHALLTATRPRHDVPGFDGPVTIFKSVGVGLQDVAIASAIVAKAAELGEIGTVISNYDS</sequence>
<dbReference type="Gene3D" id="3.40.50.720">
    <property type="entry name" value="NAD(P)-binding Rossmann-like Domain"/>
    <property type="match status" value="1"/>
</dbReference>
<dbReference type="OMA" id="VKIVNVH"/>
<dbReference type="PANTHER" id="PTHR13812:SF19">
    <property type="entry name" value="KETIMINE REDUCTASE MU-CRYSTALLIN"/>
    <property type="match status" value="1"/>
</dbReference>
<dbReference type="OrthoDB" id="41492at2759"/>
<dbReference type="Gene3D" id="3.30.1780.10">
    <property type="entry name" value="ornithine cyclodeaminase, domain 1"/>
    <property type="match status" value="1"/>
</dbReference>
<evidence type="ECO:0000313" key="2">
    <source>
        <dbReference type="EMBL" id="KJA16594.1"/>
    </source>
</evidence>
<dbReference type="PIRSF" id="PIRSF001439">
    <property type="entry name" value="CryM"/>
    <property type="match status" value="1"/>
</dbReference>
<dbReference type="Proteomes" id="UP000054270">
    <property type="component" value="Unassembled WGS sequence"/>
</dbReference>
<reference evidence="3" key="1">
    <citation type="submission" date="2014-04" db="EMBL/GenBank/DDBJ databases">
        <title>Evolutionary Origins and Diversification of the Mycorrhizal Mutualists.</title>
        <authorList>
            <consortium name="DOE Joint Genome Institute"/>
            <consortium name="Mycorrhizal Genomics Consortium"/>
            <person name="Kohler A."/>
            <person name="Kuo A."/>
            <person name="Nagy L.G."/>
            <person name="Floudas D."/>
            <person name="Copeland A."/>
            <person name="Barry K.W."/>
            <person name="Cichocki N."/>
            <person name="Veneault-Fourrey C."/>
            <person name="LaButti K."/>
            <person name="Lindquist E.A."/>
            <person name="Lipzen A."/>
            <person name="Lundell T."/>
            <person name="Morin E."/>
            <person name="Murat C."/>
            <person name="Riley R."/>
            <person name="Ohm R."/>
            <person name="Sun H."/>
            <person name="Tunlid A."/>
            <person name="Henrissat B."/>
            <person name="Grigoriev I.V."/>
            <person name="Hibbett D.S."/>
            <person name="Martin F."/>
        </authorList>
    </citation>
    <scope>NUCLEOTIDE SEQUENCE [LARGE SCALE GENOMIC DNA]</scope>
    <source>
        <strain evidence="3">FD-334 SS-4</strain>
    </source>
</reference>
<organism evidence="2 3">
    <name type="scientific">Hypholoma sublateritium (strain FD-334 SS-4)</name>
    <dbReference type="NCBI Taxonomy" id="945553"/>
    <lineage>
        <taxon>Eukaryota</taxon>
        <taxon>Fungi</taxon>
        <taxon>Dikarya</taxon>
        <taxon>Basidiomycota</taxon>
        <taxon>Agaricomycotina</taxon>
        <taxon>Agaricomycetes</taxon>
        <taxon>Agaricomycetidae</taxon>
        <taxon>Agaricales</taxon>
        <taxon>Agaricineae</taxon>
        <taxon>Strophariaceae</taxon>
        <taxon>Hypholoma</taxon>
    </lineage>
</organism>
<dbReference type="SUPFAM" id="SSF51735">
    <property type="entry name" value="NAD(P)-binding Rossmann-fold domains"/>
    <property type="match status" value="1"/>
</dbReference>
<protein>
    <recommendedName>
        <fullName evidence="4">Ornithine cyclodeaminase</fullName>
    </recommendedName>
</protein>
<dbReference type="Pfam" id="PF02423">
    <property type="entry name" value="OCD_Mu_crystall"/>
    <property type="match status" value="1"/>
</dbReference>
<proteinExistence type="inferred from homology"/>
<name>A0A0D2NBS4_HYPSF</name>
<dbReference type="InterPro" id="IPR003462">
    <property type="entry name" value="ODC_Mu_crystall"/>
</dbReference>
<dbReference type="STRING" id="945553.A0A0D2NBS4"/>
<dbReference type="InterPro" id="IPR023401">
    <property type="entry name" value="ODC_N"/>
</dbReference>
<dbReference type="EMBL" id="KN817618">
    <property type="protein sequence ID" value="KJA16594.1"/>
    <property type="molecule type" value="Genomic_DNA"/>
</dbReference>
<dbReference type="PANTHER" id="PTHR13812">
    <property type="entry name" value="KETIMINE REDUCTASE MU-CRYSTALLIN"/>
    <property type="match status" value="1"/>
</dbReference>
<evidence type="ECO:0000256" key="1">
    <source>
        <dbReference type="ARBA" id="ARBA00008903"/>
    </source>
</evidence>
<dbReference type="InterPro" id="IPR036291">
    <property type="entry name" value="NAD(P)-bd_dom_sf"/>
</dbReference>
<accession>A0A0D2NBS4</accession>
<comment type="similarity">
    <text evidence="1">Belongs to the ornithine cyclodeaminase/mu-crystallin family.</text>
</comment>
<keyword evidence="3" id="KW-1185">Reference proteome</keyword>